<protein>
    <recommendedName>
        <fullName evidence="7">Cytosine-specific methyltransferase</fullName>
        <ecNumber evidence="7">2.1.1.37</ecNumber>
    </recommendedName>
</protein>
<organism evidence="8 9">
    <name type="scientific">Streptomyces aidingensis</name>
    <dbReference type="NCBI Taxonomy" id="910347"/>
    <lineage>
        <taxon>Bacteria</taxon>
        <taxon>Bacillati</taxon>
        <taxon>Actinomycetota</taxon>
        <taxon>Actinomycetes</taxon>
        <taxon>Kitasatosporales</taxon>
        <taxon>Streptomycetaceae</taxon>
        <taxon>Streptomyces</taxon>
    </lineage>
</organism>
<dbReference type="RefSeq" id="WP_093841299.1">
    <property type="nucleotide sequence ID" value="NZ_FOLM01000021.1"/>
</dbReference>
<proteinExistence type="inferred from homology"/>
<dbReference type="PRINTS" id="PR00105">
    <property type="entry name" value="C5METTRFRASE"/>
</dbReference>
<dbReference type="PANTHER" id="PTHR10629">
    <property type="entry name" value="CYTOSINE-SPECIFIC METHYLTRANSFERASE"/>
    <property type="match status" value="1"/>
</dbReference>
<dbReference type="EMBL" id="FOLM01000021">
    <property type="protein sequence ID" value="SFD62629.1"/>
    <property type="molecule type" value="Genomic_DNA"/>
</dbReference>
<dbReference type="PROSITE" id="PS00094">
    <property type="entry name" value="C5_MTASE_1"/>
    <property type="match status" value="1"/>
</dbReference>
<evidence type="ECO:0000313" key="8">
    <source>
        <dbReference type="EMBL" id="SFD62629.1"/>
    </source>
</evidence>
<dbReference type="InterPro" id="IPR050390">
    <property type="entry name" value="C5-Methyltransferase"/>
</dbReference>
<keyword evidence="4" id="KW-0680">Restriction system</keyword>
<dbReference type="EC" id="2.1.1.37" evidence="7"/>
<evidence type="ECO:0000256" key="5">
    <source>
        <dbReference type="PROSITE-ProRule" id="PRU01016"/>
    </source>
</evidence>
<sequence length="435" mass="49056">MTPAPQSEPIKIADLFAGCGGFTQGFYSFRPEGQEDRPEPFFRSVLAIENNHSAAATYAANFASEPGAGAHVHNEDIEKWEPAHDEIEADVVLGGPPCQGFSGLGPGKPDDPRNKLWRHYVEIVSKIIEPKVFVIENVDRFLRSLEFHQLVEETKPGGMLEKYRLIDPPGGSVDEKMPREKRYRRYLLNAANYGVRQKRRRAIVIGVHKDIPEVADLQYPEPTHADPRKLASEPEDTLFASNRILPWRTVDDVFKQSAHMQLKDDLEMGPDGCCLTTELHIRRHPEELSLARYAAIPEGGNRKHLVGRSYKVDRFGVIRLSGEPGYASIKGTERYLSTESWDNHNNGSGDVMGRLRMNEPAVTIRTEFFKPEKGRYLHPSEPRPITHFEAARLQGFPETFKWCGSKTEIARQIGNAVPVELGQQIARAIYRALRG</sequence>
<dbReference type="Gene3D" id="3.40.50.150">
    <property type="entry name" value="Vaccinia Virus protein VP39"/>
    <property type="match status" value="1"/>
</dbReference>
<accession>A0A1I1TVS2</accession>
<dbReference type="PROSITE" id="PS00095">
    <property type="entry name" value="C5_MTASE_2"/>
    <property type="match status" value="1"/>
</dbReference>
<dbReference type="SUPFAM" id="SSF53335">
    <property type="entry name" value="S-adenosyl-L-methionine-dependent methyltransferases"/>
    <property type="match status" value="1"/>
</dbReference>
<dbReference type="OrthoDB" id="9813719at2"/>
<evidence type="ECO:0000256" key="3">
    <source>
        <dbReference type="ARBA" id="ARBA00022691"/>
    </source>
</evidence>
<dbReference type="AlphaFoldDB" id="A0A1I1TVS2"/>
<dbReference type="Gene3D" id="3.90.120.10">
    <property type="entry name" value="DNA Methylase, subunit A, domain 2"/>
    <property type="match status" value="1"/>
</dbReference>
<dbReference type="STRING" id="910347.SAMN05421773_12158"/>
<dbReference type="GO" id="GO:0044027">
    <property type="term" value="P:negative regulation of gene expression via chromosomal CpG island methylation"/>
    <property type="evidence" value="ECO:0007669"/>
    <property type="project" value="TreeGrafter"/>
</dbReference>
<comment type="catalytic activity">
    <reaction evidence="7">
        <text>a 2'-deoxycytidine in DNA + S-adenosyl-L-methionine = a 5-methyl-2'-deoxycytidine in DNA + S-adenosyl-L-homocysteine + H(+)</text>
        <dbReference type="Rhea" id="RHEA:13681"/>
        <dbReference type="Rhea" id="RHEA-COMP:11369"/>
        <dbReference type="Rhea" id="RHEA-COMP:11370"/>
        <dbReference type="ChEBI" id="CHEBI:15378"/>
        <dbReference type="ChEBI" id="CHEBI:57856"/>
        <dbReference type="ChEBI" id="CHEBI:59789"/>
        <dbReference type="ChEBI" id="CHEBI:85452"/>
        <dbReference type="ChEBI" id="CHEBI:85454"/>
        <dbReference type="EC" id="2.1.1.37"/>
    </reaction>
</comment>
<dbReference type="GO" id="GO:0003886">
    <property type="term" value="F:DNA (cytosine-5-)-methyltransferase activity"/>
    <property type="evidence" value="ECO:0007669"/>
    <property type="project" value="UniProtKB-EC"/>
</dbReference>
<feature type="active site" evidence="5">
    <location>
        <position position="98"/>
    </location>
</feature>
<keyword evidence="2 5" id="KW-0808">Transferase</keyword>
<reference evidence="8 9" key="1">
    <citation type="submission" date="2016-10" db="EMBL/GenBank/DDBJ databases">
        <authorList>
            <person name="de Groot N.N."/>
        </authorList>
    </citation>
    <scope>NUCLEOTIDE SEQUENCE [LARGE SCALE GENOMIC DNA]</scope>
    <source>
        <strain evidence="8 9">CGMCC 4.5739</strain>
    </source>
</reference>
<evidence type="ECO:0000256" key="1">
    <source>
        <dbReference type="ARBA" id="ARBA00022603"/>
    </source>
</evidence>
<dbReference type="InterPro" id="IPR001525">
    <property type="entry name" value="C5_MeTfrase"/>
</dbReference>
<dbReference type="InterPro" id="IPR029063">
    <property type="entry name" value="SAM-dependent_MTases_sf"/>
</dbReference>
<dbReference type="GO" id="GO:0032259">
    <property type="term" value="P:methylation"/>
    <property type="evidence" value="ECO:0007669"/>
    <property type="project" value="UniProtKB-KW"/>
</dbReference>
<dbReference type="InterPro" id="IPR018117">
    <property type="entry name" value="C5_DNA_meth_AS"/>
</dbReference>
<evidence type="ECO:0000256" key="7">
    <source>
        <dbReference type="RuleBase" id="RU000417"/>
    </source>
</evidence>
<keyword evidence="1 5" id="KW-0489">Methyltransferase</keyword>
<gene>
    <name evidence="8" type="ORF">SAMN05421773_12158</name>
</gene>
<dbReference type="GO" id="GO:0009307">
    <property type="term" value="P:DNA restriction-modification system"/>
    <property type="evidence" value="ECO:0007669"/>
    <property type="project" value="UniProtKB-KW"/>
</dbReference>
<comment type="similarity">
    <text evidence="5 6">Belongs to the class I-like SAM-binding methyltransferase superfamily. C5-methyltransferase family.</text>
</comment>
<keyword evidence="9" id="KW-1185">Reference proteome</keyword>
<dbReference type="PROSITE" id="PS51679">
    <property type="entry name" value="SAM_MT_C5"/>
    <property type="match status" value="1"/>
</dbReference>
<evidence type="ECO:0000256" key="2">
    <source>
        <dbReference type="ARBA" id="ARBA00022679"/>
    </source>
</evidence>
<evidence type="ECO:0000256" key="6">
    <source>
        <dbReference type="RuleBase" id="RU000416"/>
    </source>
</evidence>
<dbReference type="InterPro" id="IPR031303">
    <property type="entry name" value="C5_meth_CS"/>
</dbReference>
<dbReference type="NCBIfam" id="TIGR00675">
    <property type="entry name" value="dcm"/>
    <property type="match status" value="1"/>
</dbReference>
<dbReference type="Proteomes" id="UP000199207">
    <property type="component" value="Unassembled WGS sequence"/>
</dbReference>
<dbReference type="PANTHER" id="PTHR10629:SF52">
    <property type="entry name" value="DNA (CYTOSINE-5)-METHYLTRANSFERASE 1"/>
    <property type="match status" value="1"/>
</dbReference>
<keyword evidence="3 5" id="KW-0949">S-adenosyl-L-methionine</keyword>
<dbReference type="GO" id="GO:0003677">
    <property type="term" value="F:DNA binding"/>
    <property type="evidence" value="ECO:0007669"/>
    <property type="project" value="TreeGrafter"/>
</dbReference>
<evidence type="ECO:0000256" key="4">
    <source>
        <dbReference type="ARBA" id="ARBA00022747"/>
    </source>
</evidence>
<evidence type="ECO:0000313" key="9">
    <source>
        <dbReference type="Proteomes" id="UP000199207"/>
    </source>
</evidence>
<name>A0A1I1TVS2_9ACTN</name>
<dbReference type="Pfam" id="PF00145">
    <property type="entry name" value="DNA_methylase"/>
    <property type="match status" value="1"/>
</dbReference>